<dbReference type="InterPro" id="IPR053925">
    <property type="entry name" value="RecX_HTH_3rd"/>
</dbReference>
<gene>
    <name evidence="5" type="primary">recX</name>
    <name evidence="10" type="ORF">CRI94_05575</name>
</gene>
<comment type="caution">
    <text evidence="10">The sequence shown here is derived from an EMBL/GenBank/DDBJ whole genome shotgun (WGS) entry which is preliminary data.</text>
</comment>
<keyword evidence="4 5" id="KW-0963">Cytoplasm</keyword>
<dbReference type="PANTHER" id="PTHR33602">
    <property type="entry name" value="REGULATORY PROTEIN RECX FAMILY PROTEIN"/>
    <property type="match status" value="1"/>
</dbReference>
<protein>
    <recommendedName>
        <fullName evidence="3 5">Regulatory protein RecX</fullName>
    </recommendedName>
</protein>
<evidence type="ECO:0000313" key="11">
    <source>
        <dbReference type="Proteomes" id="UP000220102"/>
    </source>
</evidence>
<dbReference type="InterPro" id="IPR053924">
    <property type="entry name" value="RecX_HTH_2nd"/>
</dbReference>
<reference evidence="10 11" key="1">
    <citation type="submission" date="2017-10" db="EMBL/GenBank/DDBJ databases">
        <title>Draft genome of Longibacter Salinarum.</title>
        <authorList>
            <person name="Goh K.M."/>
            <person name="Shamsir M.S."/>
            <person name="Lim S.W."/>
        </authorList>
    </citation>
    <scope>NUCLEOTIDE SEQUENCE [LARGE SCALE GENOMIC DNA]</scope>
    <source>
        <strain evidence="10 11">KCTC 52045</strain>
    </source>
</reference>
<dbReference type="OrthoDB" id="1523826at2"/>
<evidence type="ECO:0000256" key="3">
    <source>
        <dbReference type="ARBA" id="ARBA00018111"/>
    </source>
</evidence>
<dbReference type="HAMAP" id="MF_01114">
    <property type="entry name" value="RecX"/>
    <property type="match status" value="1"/>
</dbReference>
<organism evidence="10 11">
    <name type="scientific">Longibacter salinarum</name>
    <dbReference type="NCBI Taxonomy" id="1850348"/>
    <lineage>
        <taxon>Bacteria</taxon>
        <taxon>Pseudomonadati</taxon>
        <taxon>Rhodothermota</taxon>
        <taxon>Rhodothermia</taxon>
        <taxon>Rhodothermales</taxon>
        <taxon>Salisaetaceae</taxon>
        <taxon>Longibacter</taxon>
    </lineage>
</organism>
<feature type="domain" description="RecX third three-helical" evidence="8">
    <location>
        <begin position="213"/>
        <end position="259"/>
    </location>
</feature>
<feature type="region of interest" description="Disordered" evidence="6">
    <location>
        <begin position="1"/>
        <end position="57"/>
    </location>
</feature>
<dbReference type="GO" id="GO:0006282">
    <property type="term" value="P:regulation of DNA repair"/>
    <property type="evidence" value="ECO:0007669"/>
    <property type="project" value="UniProtKB-UniRule"/>
</dbReference>
<evidence type="ECO:0000256" key="6">
    <source>
        <dbReference type="SAM" id="MobiDB-lite"/>
    </source>
</evidence>
<accession>A0A2A8D0P9</accession>
<feature type="domain" description="RecX second three-helical" evidence="7">
    <location>
        <begin position="163"/>
        <end position="202"/>
    </location>
</feature>
<keyword evidence="11" id="KW-1185">Reference proteome</keyword>
<dbReference type="Pfam" id="PF02631">
    <property type="entry name" value="RecX_HTH2"/>
    <property type="match status" value="1"/>
</dbReference>
<evidence type="ECO:0000256" key="2">
    <source>
        <dbReference type="ARBA" id="ARBA00009695"/>
    </source>
</evidence>
<feature type="compositionally biased region" description="Basic and acidic residues" evidence="6">
    <location>
        <begin position="1"/>
        <end position="14"/>
    </location>
</feature>
<evidence type="ECO:0000259" key="8">
    <source>
        <dbReference type="Pfam" id="PF21981"/>
    </source>
</evidence>
<comment type="similarity">
    <text evidence="2 5">Belongs to the RecX family.</text>
</comment>
<evidence type="ECO:0000259" key="7">
    <source>
        <dbReference type="Pfam" id="PF02631"/>
    </source>
</evidence>
<comment type="function">
    <text evidence="5">Modulates RecA activity.</text>
</comment>
<dbReference type="Pfam" id="PF21981">
    <property type="entry name" value="RecX_HTH3"/>
    <property type="match status" value="1"/>
</dbReference>
<dbReference type="InterPro" id="IPR053926">
    <property type="entry name" value="RecX_HTH_1st"/>
</dbReference>
<dbReference type="GO" id="GO:0005737">
    <property type="term" value="C:cytoplasm"/>
    <property type="evidence" value="ECO:0007669"/>
    <property type="project" value="UniProtKB-SubCell"/>
</dbReference>
<comment type="subcellular location">
    <subcellularLocation>
        <location evidence="1 5">Cytoplasm</location>
    </subcellularLocation>
</comment>
<dbReference type="Pfam" id="PF21982">
    <property type="entry name" value="RecX_HTH1"/>
    <property type="match status" value="1"/>
</dbReference>
<evidence type="ECO:0000256" key="4">
    <source>
        <dbReference type="ARBA" id="ARBA00022490"/>
    </source>
</evidence>
<evidence type="ECO:0000256" key="1">
    <source>
        <dbReference type="ARBA" id="ARBA00004496"/>
    </source>
</evidence>
<dbReference type="InterPro" id="IPR036388">
    <property type="entry name" value="WH-like_DNA-bd_sf"/>
</dbReference>
<evidence type="ECO:0000256" key="5">
    <source>
        <dbReference type="HAMAP-Rule" id="MF_01114"/>
    </source>
</evidence>
<name>A0A2A8D0P9_9BACT</name>
<proteinExistence type="inferred from homology"/>
<dbReference type="EMBL" id="PDEQ01000002">
    <property type="protein sequence ID" value="PEN14495.1"/>
    <property type="molecule type" value="Genomic_DNA"/>
</dbReference>
<dbReference type="InterPro" id="IPR003783">
    <property type="entry name" value="Regulatory_RecX"/>
</dbReference>
<dbReference type="RefSeq" id="WP_098074669.1">
    <property type="nucleotide sequence ID" value="NZ_PDEQ01000002.1"/>
</dbReference>
<sequence length="265" mass="30641">MPDSADERSSRDIFQEAAAETAAREAETGTSESPESASTGEEALPFEESVPEGPDTRRITDIQTQKKDDARVSVFVDGEFAFGCHQDVAAKHGLHQGQTLTPEMQQEVEVDEEIVRAKQRAFKYLAHKPRTETEVRRKLRGLDLGRRVIDRVIERLYELDYLDDEQYARDYTHNRFSNKGYGPIRIERELTERGIDRHLAERTVARFFEEASELDAAREQARKRWPRVAGEQDVRKQKRKLLGYLQRRGFTPDVVYRVVDEFVDP</sequence>
<evidence type="ECO:0000259" key="9">
    <source>
        <dbReference type="Pfam" id="PF21982"/>
    </source>
</evidence>
<evidence type="ECO:0000313" key="10">
    <source>
        <dbReference type="EMBL" id="PEN14495.1"/>
    </source>
</evidence>
<dbReference type="Proteomes" id="UP000220102">
    <property type="component" value="Unassembled WGS sequence"/>
</dbReference>
<feature type="domain" description="RecX first three-helical" evidence="9">
    <location>
        <begin position="117"/>
        <end position="156"/>
    </location>
</feature>
<dbReference type="PANTHER" id="PTHR33602:SF1">
    <property type="entry name" value="REGULATORY PROTEIN RECX FAMILY PROTEIN"/>
    <property type="match status" value="1"/>
</dbReference>
<dbReference type="AlphaFoldDB" id="A0A2A8D0P9"/>
<dbReference type="Gene3D" id="1.10.10.10">
    <property type="entry name" value="Winged helix-like DNA-binding domain superfamily/Winged helix DNA-binding domain"/>
    <property type="match status" value="3"/>
</dbReference>